<dbReference type="AlphaFoldDB" id="A0A835T756"/>
<feature type="domain" description="Thioredoxin" evidence="2">
    <location>
        <begin position="6"/>
        <end position="94"/>
    </location>
</feature>
<dbReference type="OrthoDB" id="10263751at2759"/>
<dbReference type="Proteomes" id="UP000650467">
    <property type="component" value="Unassembled WGS sequence"/>
</dbReference>
<sequence length="139" mass="15740">MIEIKDADEFDALCEHAGNSLVVMFMYRPSCGSCKDAALRFEQLREEANRTQARVAFVRHNVETDYGDTSDLSRMHSVRAVPAFLFFDGGAMVRRLSLRDIRRLTGPKPFVEAALAEDVRKLRSTFREVLLSRAPSARS</sequence>
<reference evidence="3" key="1">
    <citation type="journal article" date="2020" name="bioRxiv">
        <title>Comparative genomics of Chlamydomonas.</title>
        <authorList>
            <person name="Craig R.J."/>
            <person name="Hasan A.R."/>
            <person name="Ness R.W."/>
            <person name="Keightley P.D."/>
        </authorList>
    </citation>
    <scope>NUCLEOTIDE SEQUENCE</scope>
    <source>
        <strain evidence="3">SAG 7.73</strain>
    </source>
</reference>
<dbReference type="Gene3D" id="3.40.30.10">
    <property type="entry name" value="Glutaredoxin"/>
    <property type="match status" value="1"/>
</dbReference>
<evidence type="ECO:0000259" key="2">
    <source>
        <dbReference type="Pfam" id="PF00085"/>
    </source>
</evidence>
<dbReference type="InterPro" id="IPR044176">
    <property type="entry name" value="TRL4_chloroplastic"/>
</dbReference>
<feature type="coiled-coil region" evidence="1">
    <location>
        <begin position="34"/>
        <end position="61"/>
    </location>
</feature>
<accession>A0A835T756</accession>
<evidence type="ECO:0000256" key="1">
    <source>
        <dbReference type="SAM" id="Coils"/>
    </source>
</evidence>
<comment type="caution">
    <text evidence="3">The sequence shown here is derived from an EMBL/GenBank/DDBJ whole genome shotgun (WGS) entry which is preliminary data.</text>
</comment>
<evidence type="ECO:0000313" key="3">
    <source>
        <dbReference type="EMBL" id="KAG2439973.1"/>
    </source>
</evidence>
<protein>
    <recommendedName>
        <fullName evidence="2">Thioredoxin domain-containing protein</fullName>
    </recommendedName>
</protein>
<dbReference type="PANTHER" id="PTHR47912:SF1">
    <property type="entry name" value="THIOREDOXIN-LIKE 4, CHLOROPLASTIC"/>
    <property type="match status" value="1"/>
</dbReference>
<keyword evidence="4" id="KW-1185">Reference proteome</keyword>
<dbReference type="Pfam" id="PF00085">
    <property type="entry name" value="Thioredoxin"/>
    <property type="match status" value="1"/>
</dbReference>
<gene>
    <name evidence="3" type="ORF">HXX76_004092</name>
</gene>
<name>A0A835T756_CHLIN</name>
<dbReference type="EMBL" id="JAEHOC010000007">
    <property type="protein sequence ID" value="KAG2439973.1"/>
    <property type="molecule type" value="Genomic_DNA"/>
</dbReference>
<dbReference type="InterPro" id="IPR036249">
    <property type="entry name" value="Thioredoxin-like_sf"/>
</dbReference>
<proteinExistence type="predicted"/>
<dbReference type="CDD" id="cd02947">
    <property type="entry name" value="TRX_family"/>
    <property type="match status" value="1"/>
</dbReference>
<dbReference type="InterPro" id="IPR013766">
    <property type="entry name" value="Thioredoxin_domain"/>
</dbReference>
<dbReference type="PANTHER" id="PTHR47912">
    <property type="entry name" value="THIOREDOXIN-LIKE 4, CHLOROPLASTIC"/>
    <property type="match status" value="1"/>
</dbReference>
<organism evidence="3 4">
    <name type="scientific">Chlamydomonas incerta</name>
    <dbReference type="NCBI Taxonomy" id="51695"/>
    <lineage>
        <taxon>Eukaryota</taxon>
        <taxon>Viridiplantae</taxon>
        <taxon>Chlorophyta</taxon>
        <taxon>core chlorophytes</taxon>
        <taxon>Chlorophyceae</taxon>
        <taxon>CS clade</taxon>
        <taxon>Chlamydomonadales</taxon>
        <taxon>Chlamydomonadaceae</taxon>
        <taxon>Chlamydomonas</taxon>
    </lineage>
</organism>
<dbReference type="SUPFAM" id="SSF52833">
    <property type="entry name" value="Thioredoxin-like"/>
    <property type="match status" value="1"/>
</dbReference>
<evidence type="ECO:0000313" key="4">
    <source>
        <dbReference type="Proteomes" id="UP000650467"/>
    </source>
</evidence>
<keyword evidence="1" id="KW-0175">Coiled coil</keyword>